<evidence type="ECO:0000256" key="4">
    <source>
        <dbReference type="ARBA" id="ARBA00022605"/>
    </source>
</evidence>
<keyword evidence="19" id="KW-1185">Reference proteome</keyword>
<dbReference type="EC" id="1.4.7.1" evidence="15"/>
<dbReference type="GO" id="GO:0016040">
    <property type="term" value="F:glutamate synthase (NADH) activity"/>
    <property type="evidence" value="ECO:0007669"/>
    <property type="project" value="TreeGrafter"/>
</dbReference>
<dbReference type="PANTHER" id="PTHR11938">
    <property type="entry name" value="FAD NADPH DEHYDROGENASE/OXIDOREDUCTASE"/>
    <property type="match status" value="1"/>
</dbReference>
<accession>A0A250XL44</accession>
<dbReference type="GO" id="GO:0019676">
    <property type="term" value="P:ammonia assimilation cycle"/>
    <property type="evidence" value="ECO:0007669"/>
    <property type="project" value="TreeGrafter"/>
</dbReference>
<dbReference type="GO" id="GO:0051538">
    <property type="term" value="F:3 iron, 4 sulfur cluster binding"/>
    <property type="evidence" value="ECO:0007669"/>
    <property type="project" value="UniProtKB-KW"/>
</dbReference>
<dbReference type="InterPro" id="IPR017932">
    <property type="entry name" value="GATase_2_dom"/>
</dbReference>
<dbReference type="InterPro" id="IPR050711">
    <property type="entry name" value="ET-N_metabolism_enzyme"/>
</dbReference>
<organism evidence="18 19">
    <name type="scientific">Chlamydomonas eustigma</name>
    <dbReference type="NCBI Taxonomy" id="1157962"/>
    <lineage>
        <taxon>Eukaryota</taxon>
        <taxon>Viridiplantae</taxon>
        <taxon>Chlorophyta</taxon>
        <taxon>core chlorophytes</taxon>
        <taxon>Chlorophyceae</taxon>
        <taxon>CS clade</taxon>
        <taxon>Chlamydomonadales</taxon>
        <taxon>Chlamydomonadaceae</taxon>
        <taxon>Chlamydomonas</taxon>
    </lineage>
</organism>
<dbReference type="Pfam" id="PF00310">
    <property type="entry name" value="GATase_2"/>
    <property type="match status" value="1"/>
</dbReference>
<keyword evidence="8" id="KW-0315">Glutamine amidotransferase</keyword>
<proteinExistence type="inferred from homology"/>
<gene>
    <name evidence="18" type="ORF">CEUSTIGMA_g11036.t1</name>
</gene>
<keyword evidence="13" id="KW-0003">3Fe-4S</keyword>
<keyword evidence="12" id="KW-0314">Glutamate biosynthesis</keyword>
<dbReference type="GO" id="GO:0046872">
    <property type="term" value="F:metal ion binding"/>
    <property type="evidence" value="ECO:0007669"/>
    <property type="project" value="UniProtKB-KW"/>
</dbReference>
<comment type="cofactor">
    <cofactor evidence="2">
        <name>[3Fe-4S] cluster</name>
        <dbReference type="ChEBI" id="CHEBI:21137"/>
    </cofactor>
</comment>
<dbReference type="OrthoDB" id="4327079at2759"/>
<evidence type="ECO:0000256" key="16">
    <source>
        <dbReference type="SAM" id="MobiDB-lite"/>
    </source>
</evidence>
<keyword evidence="10" id="KW-0408">Iron</keyword>
<evidence type="ECO:0000256" key="1">
    <source>
        <dbReference type="ARBA" id="ARBA00001917"/>
    </source>
</evidence>
<evidence type="ECO:0000313" key="18">
    <source>
        <dbReference type="EMBL" id="GAX83612.1"/>
    </source>
</evidence>
<evidence type="ECO:0000256" key="5">
    <source>
        <dbReference type="ARBA" id="ARBA00022630"/>
    </source>
</evidence>
<keyword evidence="7" id="KW-0479">Metal-binding</keyword>
<evidence type="ECO:0000256" key="3">
    <source>
        <dbReference type="ARBA" id="ARBA00009716"/>
    </source>
</evidence>
<feature type="non-terminal residue" evidence="18">
    <location>
        <position position="457"/>
    </location>
</feature>
<evidence type="ECO:0000256" key="7">
    <source>
        <dbReference type="ARBA" id="ARBA00022723"/>
    </source>
</evidence>
<keyword evidence="5" id="KW-0285">Flavoprotein</keyword>
<dbReference type="STRING" id="1157962.A0A250XL44"/>
<dbReference type="FunFam" id="3.60.20.10:FF:000043">
    <property type="entry name" value="Glutamate synthase 1 [NADH] chloroplastic"/>
    <property type="match status" value="1"/>
</dbReference>
<dbReference type="AlphaFoldDB" id="A0A250XL44"/>
<evidence type="ECO:0000259" key="17">
    <source>
        <dbReference type="PROSITE" id="PS51278"/>
    </source>
</evidence>
<feature type="domain" description="Glutamine amidotransferase type-2" evidence="17">
    <location>
        <begin position="85"/>
        <end position="457"/>
    </location>
</feature>
<feature type="compositionally biased region" description="Basic and acidic residues" evidence="16">
    <location>
        <begin position="1"/>
        <end position="15"/>
    </location>
</feature>
<evidence type="ECO:0000256" key="15">
    <source>
        <dbReference type="ARBA" id="ARBA00039085"/>
    </source>
</evidence>
<keyword evidence="4" id="KW-0028">Amino-acid biosynthesis</keyword>
<comment type="cofactor">
    <cofactor evidence="1">
        <name>FMN</name>
        <dbReference type="ChEBI" id="CHEBI:58210"/>
    </cofactor>
</comment>
<dbReference type="Proteomes" id="UP000232323">
    <property type="component" value="Unassembled WGS sequence"/>
</dbReference>
<evidence type="ECO:0000256" key="11">
    <source>
        <dbReference type="ARBA" id="ARBA00023014"/>
    </source>
</evidence>
<protein>
    <recommendedName>
        <fullName evidence="15">glutamate synthase (ferredoxin)</fullName>
        <ecNumber evidence="15">1.4.7.1</ecNumber>
    </recommendedName>
</protein>
<dbReference type="GO" id="GO:0006537">
    <property type="term" value="P:glutamate biosynthetic process"/>
    <property type="evidence" value="ECO:0007669"/>
    <property type="project" value="UniProtKB-KW"/>
</dbReference>
<keyword evidence="11" id="KW-0411">Iron-sulfur</keyword>
<evidence type="ECO:0000256" key="2">
    <source>
        <dbReference type="ARBA" id="ARBA00001927"/>
    </source>
</evidence>
<keyword evidence="6" id="KW-0288">FMN</keyword>
<comment type="caution">
    <text evidence="18">The sequence shown here is derived from an EMBL/GenBank/DDBJ whole genome shotgun (WGS) entry which is preliminary data.</text>
</comment>
<evidence type="ECO:0000256" key="14">
    <source>
        <dbReference type="ARBA" id="ARBA00037928"/>
    </source>
</evidence>
<evidence type="ECO:0000313" key="19">
    <source>
        <dbReference type="Proteomes" id="UP000232323"/>
    </source>
</evidence>
<dbReference type="PANTHER" id="PTHR11938:SF133">
    <property type="entry name" value="GLUTAMATE SYNTHASE (NADH)"/>
    <property type="match status" value="1"/>
</dbReference>
<dbReference type="EMBL" id="BEGY01000103">
    <property type="protein sequence ID" value="GAX83612.1"/>
    <property type="molecule type" value="Genomic_DNA"/>
</dbReference>
<comment type="similarity">
    <text evidence="3">Belongs to the glutamate synthase family.</text>
</comment>
<evidence type="ECO:0000256" key="10">
    <source>
        <dbReference type="ARBA" id="ARBA00023004"/>
    </source>
</evidence>
<evidence type="ECO:0000256" key="6">
    <source>
        <dbReference type="ARBA" id="ARBA00022643"/>
    </source>
</evidence>
<dbReference type="PROSITE" id="PS51278">
    <property type="entry name" value="GATASE_TYPE_2"/>
    <property type="match status" value="1"/>
</dbReference>
<reference evidence="18 19" key="1">
    <citation type="submission" date="2017-08" db="EMBL/GenBank/DDBJ databases">
        <title>Acidophilic green algal genome provides insights into adaptation to an acidic environment.</title>
        <authorList>
            <person name="Hirooka S."/>
            <person name="Hirose Y."/>
            <person name="Kanesaki Y."/>
            <person name="Higuchi S."/>
            <person name="Fujiwara T."/>
            <person name="Onuma R."/>
            <person name="Era A."/>
            <person name="Ohbayashi R."/>
            <person name="Uzuka A."/>
            <person name="Nozaki H."/>
            <person name="Yoshikawa H."/>
            <person name="Miyagishima S.Y."/>
        </authorList>
    </citation>
    <scope>NUCLEOTIDE SEQUENCE [LARGE SCALE GENOMIC DNA]</scope>
    <source>
        <strain evidence="18 19">NIES-2499</strain>
    </source>
</reference>
<keyword evidence="9" id="KW-0560">Oxidoreductase</keyword>
<dbReference type="GO" id="GO:0016041">
    <property type="term" value="F:glutamate synthase (ferredoxin) activity"/>
    <property type="evidence" value="ECO:0007669"/>
    <property type="project" value="UniProtKB-EC"/>
</dbReference>
<evidence type="ECO:0000256" key="8">
    <source>
        <dbReference type="ARBA" id="ARBA00022962"/>
    </source>
</evidence>
<dbReference type="CDD" id="cd00713">
    <property type="entry name" value="GltS"/>
    <property type="match status" value="1"/>
</dbReference>
<evidence type="ECO:0000256" key="9">
    <source>
        <dbReference type="ARBA" id="ARBA00023002"/>
    </source>
</evidence>
<name>A0A250XL44_9CHLO</name>
<comment type="pathway">
    <text evidence="14">Amino-acid biosynthesis; L-glutamate biosynthesis via GLT pathway; L-glutamate from 2-oxoglutarate and L-glutamine (ferredoxin route): step 1/1.</text>
</comment>
<dbReference type="Gene3D" id="3.60.20.10">
    <property type="entry name" value="Glutamine Phosphoribosylpyrophosphate, subunit 1, domain 1"/>
    <property type="match status" value="1"/>
</dbReference>
<sequence length="457" mass="50931">MLRQKKFEGLSRESAKSVPASRHHLGRKNASVNVFPALNDNSNKALLWQPHGIGLGNRLDVSTNAHSAIPPAAGLFDPDNDKDACGVGFVGELSKKPTRSCVKDALEMLVRMTHRGACGCEANTGDGAGILCAMPDQFLTNTLIEEKGVQLPPLGQYAVGQTFLPQEEGLRLQTRRMIEEAVGQMGHEFFTWRRVPTNNRPLGQSAKATEPVIEQLFISATGHLKLEAEQQLYVLRKVIESKLRAANISDDECYICSLSSKTIVYKGQLTPEQVRIYFRDLQNEDFRTYMALVHSRFSTNTFPSWNRAQPMRLLGHNGEINTLRGNSNWMRAREGVMACAALDLPPRLQEQLKPIIPPNTSDSGSLDAVLELLVNNGREIPEVMMMLIPEAWQNDSIMSQEKKDFYMFHSAIMEPWDGPALISFTDGRYIGATLDRNGLRPGRYYVTKGGRVIMASE</sequence>
<dbReference type="InterPro" id="IPR029055">
    <property type="entry name" value="Ntn_hydrolases_N"/>
</dbReference>
<feature type="region of interest" description="Disordered" evidence="16">
    <location>
        <begin position="1"/>
        <end position="25"/>
    </location>
</feature>
<dbReference type="SUPFAM" id="SSF56235">
    <property type="entry name" value="N-terminal nucleophile aminohydrolases (Ntn hydrolases)"/>
    <property type="match status" value="1"/>
</dbReference>
<evidence type="ECO:0000256" key="13">
    <source>
        <dbReference type="ARBA" id="ARBA00023291"/>
    </source>
</evidence>
<evidence type="ECO:0000256" key="12">
    <source>
        <dbReference type="ARBA" id="ARBA00023164"/>
    </source>
</evidence>